<comment type="subcellular location">
    <subcellularLocation>
        <location evidence="1">Mitochondrion</location>
    </subcellularLocation>
</comment>
<organism evidence="12 13">
    <name type="scientific">Aspergillus taichungensis</name>
    <dbReference type="NCBI Taxonomy" id="482145"/>
    <lineage>
        <taxon>Eukaryota</taxon>
        <taxon>Fungi</taxon>
        <taxon>Dikarya</taxon>
        <taxon>Ascomycota</taxon>
        <taxon>Pezizomycotina</taxon>
        <taxon>Eurotiomycetes</taxon>
        <taxon>Eurotiomycetidae</taxon>
        <taxon>Eurotiales</taxon>
        <taxon>Aspergillaceae</taxon>
        <taxon>Aspergillus</taxon>
        <taxon>Aspergillus subgen. Circumdati</taxon>
    </lineage>
</organism>
<evidence type="ECO:0000256" key="1">
    <source>
        <dbReference type="ARBA" id="ARBA00004173"/>
    </source>
</evidence>
<keyword evidence="3" id="KW-0698">rRNA processing</keyword>
<name>A0A2J5I2E1_9EURO</name>
<keyword evidence="4 12" id="KW-0489">Methyltransferase</keyword>
<dbReference type="Proteomes" id="UP000235023">
    <property type="component" value="Unassembled WGS sequence"/>
</dbReference>
<dbReference type="InterPro" id="IPR047182">
    <property type="entry name" value="MRM1"/>
</dbReference>
<feature type="domain" description="RNA 2-O ribose methyltransferase substrate binding" evidence="11">
    <location>
        <begin position="228"/>
        <end position="310"/>
    </location>
</feature>
<dbReference type="GO" id="GO:0005739">
    <property type="term" value="C:mitochondrion"/>
    <property type="evidence" value="ECO:0007669"/>
    <property type="project" value="UniProtKB-SubCell"/>
</dbReference>
<evidence type="ECO:0000313" key="12">
    <source>
        <dbReference type="EMBL" id="PLN84039.1"/>
    </source>
</evidence>
<dbReference type="EMBL" id="KZ559514">
    <property type="protein sequence ID" value="PLN84039.1"/>
    <property type="molecule type" value="Genomic_DNA"/>
</dbReference>
<dbReference type="Pfam" id="PF00588">
    <property type="entry name" value="SpoU_methylase"/>
    <property type="match status" value="1"/>
</dbReference>
<feature type="region of interest" description="Disordered" evidence="10">
    <location>
        <begin position="39"/>
        <end position="151"/>
    </location>
</feature>
<dbReference type="Gene3D" id="3.30.1330.30">
    <property type="match status" value="1"/>
</dbReference>
<evidence type="ECO:0000259" key="11">
    <source>
        <dbReference type="SMART" id="SM00967"/>
    </source>
</evidence>
<dbReference type="GO" id="GO:0003723">
    <property type="term" value="F:RNA binding"/>
    <property type="evidence" value="ECO:0007669"/>
    <property type="project" value="InterPro"/>
</dbReference>
<keyword evidence="13" id="KW-1185">Reference proteome</keyword>
<keyword evidence="6" id="KW-0949">S-adenosyl-L-methionine</keyword>
<keyword evidence="7" id="KW-0809">Transit peptide</keyword>
<dbReference type="GO" id="GO:0016435">
    <property type="term" value="F:rRNA (guanine) methyltransferase activity"/>
    <property type="evidence" value="ECO:0007669"/>
    <property type="project" value="TreeGrafter"/>
</dbReference>
<feature type="compositionally biased region" description="Basic and acidic residues" evidence="10">
    <location>
        <begin position="184"/>
        <end position="214"/>
    </location>
</feature>
<feature type="compositionally biased region" description="Low complexity" evidence="10">
    <location>
        <begin position="42"/>
        <end position="53"/>
    </location>
</feature>
<accession>A0A2J5I2E1</accession>
<evidence type="ECO:0000313" key="13">
    <source>
        <dbReference type="Proteomes" id="UP000235023"/>
    </source>
</evidence>
<keyword evidence="8" id="KW-0496">Mitochondrion</keyword>
<dbReference type="PANTHER" id="PTHR46103:SF1">
    <property type="entry name" value="RRNA METHYLTRANSFERASE 1, MITOCHONDRIAL"/>
    <property type="match status" value="1"/>
</dbReference>
<dbReference type="CDD" id="cd18105">
    <property type="entry name" value="SpoU-like_MRM1"/>
    <property type="match status" value="1"/>
</dbReference>
<feature type="compositionally biased region" description="Basic and acidic residues" evidence="10">
    <location>
        <begin position="71"/>
        <end position="151"/>
    </location>
</feature>
<dbReference type="AlphaFoldDB" id="A0A2J5I2E1"/>
<comment type="similarity">
    <text evidence="2">Belongs to the class IV-like SAM-binding methyltransferase superfamily. RNA methyltransferase TrmH family.</text>
</comment>
<dbReference type="SMART" id="SM00967">
    <property type="entry name" value="SpoU_sub_bind"/>
    <property type="match status" value="1"/>
</dbReference>
<evidence type="ECO:0000256" key="9">
    <source>
        <dbReference type="ARBA" id="ARBA00034881"/>
    </source>
</evidence>
<feature type="region of interest" description="Disordered" evidence="10">
    <location>
        <begin position="181"/>
        <end position="218"/>
    </location>
</feature>
<reference evidence="13" key="1">
    <citation type="submission" date="2017-12" db="EMBL/GenBank/DDBJ databases">
        <authorList>
            <consortium name="DOE Joint Genome Institute"/>
            <person name="Mondo S.J."/>
            <person name="Kjaerbolling I."/>
            <person name="Vesth T.C."/>
            <person name="Frisvad J.C."/>
            <person name="Nybo J.L."/>
            <person name="Theobald S."/>
            <person name="Kuo A."/>
            <person name="Bowyer P."/>
            <person name="Matsuda Y."/>
            <person name="Lyhne E.K."/>
            <person name="Kogle M.E."/>
            <person name="Clum A."/>
            <person name="Lipzen A."/>
            <person name="Salamov A."/>
            <person name="Ngan C.Y."/>
            <person name="Daum C."/>
            <person name="Chiniquy J."/>
            <person name="Barry K."/>
            <person name="LaButti K."/>
            <person name="Haridas S."/>
            <person name="Simmons B.A."/>
            <person name="Magnuson J.K."/>
            <person name="Mortensen U.H."/>
            <person name="Larsen T.O."/>
            <person name="Grigoriev I.V."/>
            <person name="Baker S.E."/>
            <person name="Andersen M.R."/>
            <person name="Nordberg H.P."/>
            <person name="Cantor M.N."/>
            <person name="Hua S.X."/>
        </authorList>
    </citation>
    <scope>NUCLEOTIDE SEQUENCE [LARGE SCALE GENOMIC DNA]</scope>
    <source>
        <strain evidence="13">IBT 19404</strain>
    </source>
</reference>
<dbReference type="SUPFAM" id="SSF55315">
    <property type="entry name" value="L30e-like"/>
    <property type="match status" value="1"/>
</dbReference>
<dbReference type="InterPro" id="IPR029026">
    <property type="entry name" value="tRNA_m1G_MTases_N"/>
</dbReference>
<evidence type="ECO:0000256" key="4">
    <source>
        <dbReference type="ARBA" id="ARBA00022603"/>
    </source>
</evidence>
<dbReference type="InterPro" id="IPR001537">
    <property type="entry name" value="SpoU_MeTrfase"/>
</dbReference>
<dbReference type="SUPFAM" id="SSF75217">
    <property type="entry name" value="alpha/beta knot"/>
    <property type="match status" value="1"/>
</dbReference>
<evidence type="ECO:0000256" key="3">
    <source>
        <dbReference type="ARBA" id="ARBA00022552"/>
    </source>
</evidence>
<evidence type="ECO:0000256" key="5">
    <source>
        <dbReference type="ARBA" id="ARBA00022679"/>
    </source>
</evidence>
<protein>
    <recommendedName>
        <fullName evidence="9">rRNA methyltransferase 1, mitochondrial</fullName>
    </recommendedName>
</protein>
<evidence type="ECO:0000256" key="8">
    <source>
        <dbReference type="ARBA" id="ARBA00023128"/>
    </source>
</evidence>
<evidence type="ECO:0000256" key="10">
    <source>
        <dbReference type="SAM" id="MobiDB-lite"/>
    </source>
</evidence>
<dbReference type="FunFam" id="3.30.1330.30:FF:000035">
    <property type="entry name" value="TrmH family RNA methyltransferase"/>
    <property type="match status" value="1"/>
</dbReference>
<dbReference type="InterPro" id="IPR029028">
    <property type="entry name" value="Alpha/beta_knot_MTases"/>
</dbReference>
<proteinExistence type="inferred from homology"/>
<dbReference type="InterPro" id="IPR047261">
    <property type="entry name" value="MRM1_MeTrfase_dom"/>
</dbReference>
<gene>
    <name evidence="12" type="ORF">BDW42DRAFT_52437</name>
</gene>
<evidence type="ECO:0000256" key="2">
    <source>
        <dbReference type="ARBA" id="ARBA00007228"/>
    </source>
</evidence>
<dbReference type="PANTHER" id="PTHR46103">
    <property type="entry name" value="RRNA METHYLTRANSFERASE 1, MITOCHONDRIAL"/>
    <property type="match status" value="1"/>
</dbReference>
<dbReference type="Gene3D" id="3.40.1280.10">
    <property type="match status" value="1"/>
</dbReference>
<evidence type="ECO:0000256" key="7">
    <source>
        <dbReference type="ARBA" id="ARBA00022946"/>
    </source>
</evidence>
<keyword evidence="5 12" id="KW-0808">Transferase</keyword>
<dbReference type="Pfam" id="PF08032">
    <property type="entry name" value="SpoU_sub_bind"/>
    <property type="match status" value="1"/>
</dbReference>
<dbReference type="OrthoDB" id="270651at2759"/>
<dbReference type="InterPro" id="IPR013123">
    <property type="entry name" value="SpoU_subst-bd"/>
</dbReference>
<dbReference type="InterPro" id="IPR029064">
    <property type="entry name" value="Ribosomal_eL30-like_sf"/>
</dbReference>
<evidence type="ECO:0000256" key="6">
    <source>
        <dbReference type="ARBA" id="ARBA00022691"/>
    </source>
</evidence>
<sequence length="551" mass="62491">MFIHSQLNGLRLCSRLPVIPRSQPVLARHASLRSAIDRGIRRSQSQSQGQDQSQRTRKPFQHRRNFDDEERSPLHRRDYNPRKFERRREDKPWARNSDEERAPHRRRDFDPRKFERRREDTPWARNSDEERAPHRRRDNNPKKFERRKEDASWAGNLDEDEFIRTGNFRALPMEHQRFKHAHKIEKPREEPQQSREKVIPSSRRGTDRPKENVKVPDSIPYTTPASEFIYGTNAVEAALRCSRRQLYTLYLYQAVGEELSPAKSTIRKVAYMKNLKVKMAYGEWDKLLDKMSAGRPHNGCILEASPLPQLPVRSLRAVPSKDEEYFSVDLGQQSREEAQVNGMENRVKINHPPMQDRRRFPVVLLLDGVVDTGNYGAIIRSAYFLGIDAIVLAGRNSAPLSPVTIKASAGAAENMTLLQVHNEVDFIQKSKLNGWRFYAADVPGPGSTFIDPLSNSGTGPDGHGESPLTQAPSVIMMGSEASGLTHHIKSHADSVVSIPGSRFSTHLGVGSDPARVDSLNVSVAAALLMEMFLRVPLAVSDAPEKRTSKKA</sequence>